<accession>A0ABP9S4H2</accession>
<dbReference type="PROSITE" id="PS50949">
    <property type="entry name" value="HTH_GNTR"/>
    <property type="match status" value="1"/>
</dbReference>
<proteinExistence type="predicted"/>
<organism evidence="6 7">
    <name type="scientific">Rugosimonospora acidiphila</name>
    <dbReference type="NCBI Taxonomy" id="556531"/>
    <lineage>
        <taxon>Bacteria</taxon>
        <taxon>Bacillati</taxon>
        <taxon>Actinomycetota</taxon>
        <taxon>Actinomycetes</taxon>
        <taxon>Micromonosporales</taxon>
        <taxon>Micromonosporaceae</taxon>
        <taxon>Rugosimonospora</taxon>
    </lineage>
</organism>
<keyword evidence="1" id="KW-0805">Transcription regulation</keyword>
<dbReference type="InterPro" id="IPR036390">
    <property type="entry name" value="WH_DNA-bd_sf"/>
</dbReference>
<keyword evidence="2" id="KW-0238">DNA-binding</keyword>
<dbReference type="InterPro" id="IPR000524">
    <property type="entry name" value="Tscrpt_reg_HTH_GntR"/>
</dbReference>
<evidence type="ECO:0000256" key="2">
    <source>
        <dbReference type="ARBA" id="ARBA00023125"/>
    </source>
</evidence>
<gene>
    <name evidence="6" type="ORF">GCM10023322_45480</name>
</gene>
<dbReference type="SMART" id="SM00895">
    <property type="entry name" value="FCD"/>
    <property type="match status" value="1"/>
</dbReference>
<dbReference type="Proteomes" id="UP001501570">
    <property type="component" value="Unassembled WGS sequence"/>
</dbReference>
<dbReference type="PANTHER" id="PTHR43537:SF24">
    <property type="entry name" value="GLUCONATE OPERON TRANSCRIPTIONAL REPRESSOR"/>
    <property type="match status" value="1"/>
</dbReference>
<evidence type="ECO:0000256" key="3">
    <source>
        <dbReference type="ARBA" id="ARBA00023163"/>
    </source>
</evidence>
<dbReference type="PANTHER" id="PTHR43537">
    <property type="entry name" value="TRANSCRIPTIONAL REGULATOR, GNTR FAMILY"/>
    <property type="match status" value="1"/>
</dbReference>
<evidence type="ECO:0000256" key="1">
    <source>
        <dbReference type="ARBA" id="ARBA00023015"/>
    </source>
</evidence>
<feature type="region of interest" description="Disordered" evidence="4">
    <location>
        <begin position="28"/>
        <end position="55"/>
    </location>
</feature>
<dbReference type="InterPro" id="IPR036388">
    <property type="entry name" value="WH-like_DNA-bd_sf"/>
</dbReference>
<dbReference type="Pfam" id="PF00392">
    <property type="entry name" value="GntR"/>
    <property type="match status" value="1"/>
</dbReference>
<feature type="compositionally biased region" description="Polar residues" evidence="4">
    <location>
        <begin position="1"/>
        <end position="14"/>
    </location>
</feature>
<reference evidence="7" key="1">
    <citation type="journal article" date="2019" name="Int. J. Syst. Evol. Microbiol.">
        <title>The Global Catalogue of Microorganisms (GCM) 10K type strain sequencing project: providing services to taxonomists for standard genome sequencing and annotation.</title>
        <authorList>
            <consortium name="The Broad Institute Genomics Platform"/>
            <consortium name="The Broad Institute Genome Sequencing Center for Infectious Disease"/>
            <person name="Wu L."/>
            <person name="Ma J."/>
        </authorList>
    </citation>
    <scope>NUCLEOTIDE SEQUENCE [LARGE SCALE GENOMIC DNA]</scope>
    <source>
        <strain evidence="7">JCM 18304</strain>
    </source>
</reference>
<evidence type="ECO:0000256" key="4">
    <source>
        <dbReference type="SAM" id="MobiDB-lite"/>
    </source>
</evidence>
<dbReference type="SUPFAM" id="SSF46785">
    <property type="entry name" value="Winged helix' DNA-binding domain"/>
    <property type="match status" value="1"/>
</dbReference>
<dbReference type="Gene3D" id="1.20.120.530">
    <property type="entry name" value="GntR ligand-binding domain-like"/>
    <property type="match status" value="1"/>
</dbReference>
<dbReference type="Gene3D" id="1.10.10.10">
    <property type="entry name" value="Winged helix-like DNA-binding domain superfamily/Winged helix DNA-binding domain"/>
    <property type="match status" value="1"/>
</dbReference>
<dbReference type="RefSeq" id="WP_345632625.1">
    <property type="nucleotide sequence ID" value="NZ_BAABJQ010000014.1"/>
</dbReference>
<name>A0ABP9S4H2_9ACTN</name>
<dbReference type="EMBL" id="BAABJQ010000014">
    <property type="protein sequence ID" value="GAA5190410.1"/>
    <property type="molecule type" value="Genomic_DNA"/>
</dbReference>
<dbReference type="Pfam" id="PF07729">
    <property type="entry name" value="FCD"/>
    <property type="match status" value="1"/>
</dbReference>
<dbReference type="SMART" id="SM00345">
    <property type="entry name" value="HTH_GNTR"/>
    <property type="match status" value="1"/>
</dbReference>
<dbReference type="InterPro" id="IPR011711">
    <property type="entry name" value="GntR_C"/>
</dbReference>
<dbReference type="SUPFAM" id="SSF48008">
    <property type="entry name" value="GntR ligand-binding domain-like"/>
    <property type="match status" value="1"/>
</dbReference>
<evidence type="ECO:0000313" key="7">
    <source>
        <dbReference type="Proteomes" id="UP001501570"/>
    </source>
</evidence>
<evidence type="ECO:0000259" key="5">
    <source>
        <dbReference type="PROSITE" id="PS50949"/>
    </source>
</evidence>
<feature type="domain" description="HTH gntR-type" evidence="5">
    <location>
        <begin position="55"/>
        <end position="122"/>
    </location>
</feature>
<sequence length="269" mass="28856">MTTPQDLANETGDQSGAPVDQALARALAASADDAVPTTGAGLEALRPDPRMPQRRTVSSQVADTLRNAINQGILADGTPLNQVAIAKMLGVSRVPVREAMHQLRAEGLITVRPHHGAVVAALSVERVSEMYEIQALLEEYIVVRSIRNIDTATVSRLRALIAQMRHTPDLEAWLALNTTFHAELNRPSGATVAIELVGQLSARAQRYVNMWSDGKGLGRPSDANNEHELILDFITAGDADAACEAVKQHVLATRDKAISCHATRAQAAD</sequence>
<evidence type="ECO:0000313" key="6">
    <source>
        <dbReference type="EMBL" id="GAA5190410.1"/>
    </source>
</evidence>
<feature type="region of interest" description="Disordered" evidence="4">
    <location>
        <begin position="1"/>
        <end position="20"/>
    </location>
</feature>
<keyword evidence="7" id="KW-1185">Reference proteome</keyword>
<protein>
    <recommendedName>
        <fullName evidence="5">HTH gntR-type domain-containing protein</fullName>
    </recommendedName>
</protein>
<dbReference type="InterPro" id="IPR008920">
    <property type="entry name" value="TF_FadR/GntR_C"/>
</dbReference>
<keyword evidence="3" id="KW-0804">Transcription</keyword>
<comment type="caution">
    <text evidence="6">The sequence shown here is derived from an EMBL/GenBank/DDBJ whole genome shotgun (WGS) entry which is preliminary data.</text>
</comment>
<dbReference type="CDD" id="cd07377">
    <property type="entry name" value="WHTH_GntR"/>
    <property type="match status" value="1"/>
</dbReference>